<evidence type="ECO:0000256" key="1">
    <source>
        <dbReference type="SAM" id="MobiDB-lite"/>
    </source>
</evidence>
<feature type="non-terminal residue" evidence="3">
    <location>
        <position position="1"/>
    </location>
</feature>
<keyword evidence="4" id="KW-1185">Reference proteome</keyword>
<proteinExistence type="predicted"/>
<protein>
    <submittedName>
        <fullName evidence="3">Uncharacterized protein</fullName>
    </submittedName>
</protein>
<evidence type="ECO:0000313" key="4">
    <source>
        <dbReference type="Proteomes" id="UP000053660"/>
    </source>
</evidence>
<reference evidence="3 4" key="1">
    <citation type="submission" date="2014-03" db="EMBL/GenBank/DDBJ databases">
        <title>Draft genome of the hookworm Oesophagostomum dentatum.</title>
        <authorList>
            <person name="Mitreva M."/>
        </authorList>
    </citation>
    <scope>NUCLEOTIDE SEQUENCE [LARGE SCALE GENOMIC DNA]</scope>
    <source>
        <strain evidence="3 4">OD-Hann</strain>
    </source>
</reference>
<evidence type="ECO:0000256" key="2">
    <source>
        <dbReference type="SAM" id="Phobius"/>
    </source>
</evidence>
<accession>A0A0B1SRQ4</accession>
<keyword evidence="2" id="KW-0472">Membrane</keyword>
<feature type="compositionally biased region" description="Low complexity" evidence="1">
    <location>
        <begin position="153"/>
        <end position="176"/>
    </location>
</feature>
<name>A0A0B1SRQ4_OESDE</name>
<dbReference type="EMBL" id="KN557397">
    <property type="protein sequence ID" value="KHJ87614.1"/>
    <property type="molecule type" value="Genomic_DNA"/>
</dbReference>
<dbReference type="OrthoDB" id="5870615at2759"/>
<dbReference type="Proteomes" id="UP000053660">
    <property type="component" value="Unassembled WGS sequence"/>
</dbReference>
<gene>
    <name evidence="3" type="ORF">OESDEN_12609</name>
</gene>
<feature type="transmembrane region" description="Helical" evidence="2">
    <location>
        <begin position="20"/>
        <end position="45"/>
    </location>
</feature>
<keyword evidence="2" id="KW-0812">Transmembrane</keyword>
<organism evidence="3 4">
    <name type="scientific">Oesophagostomum dentatum</name>
    <name type="common">Nodular worm</name>
    <dbReference type="NCBI Taxonomy" id="61180"/>
    <lineage>
        <taxon>Eukaryota</taxon>
        <taxon>Metazoa</taxon>
        <taxon>Ecdysozoa</taxon>
        <taxon>Nematoda</taxon>
        <taxon>Chromadorea</taxon>
        <taxon>Rhabditida</taxon>
        <taxon>Rhabditina</taxon>
        <taxon>Rhabditomorpha</taxon>
        <taxon>Strongyloidea</taxon>
        <taxon>Strongylidae</taxon>
        <taxon>Oesophagostomum</taxon>
    </lineage>
</organism>
<feature type="region of interest" description="Disordered" evidence="1">
    <location>
        <begin position="143"/>
        <end position="190"/>
    </location>
</feature>
<sequence>LSLQGTSPSTHGSSPSICCGIFWGVVSIFASALVAILFVVAYFMMSEQHREVAVKIHKILGVTNEDLIGEMMDSVLWMIDGAVACICLFLILEDAFLLYELNCEVQYLNSEAYLSLLEALEVDNRYIKDAIILEAAEQEERDRAAMQHRKEALTPVTPVTPLTPSTPLTPLTSTTPMRTAPTPEMEEGSL</sequence>
<evidence type="ECO:0000313" key="3">
    <source>
        <dbReference type="EMBL" id="KHJ87614.1"/>
    </source>
</evidence>
<feature type="compositionally biased region" description="Basic and acidic residues" evidence="1">
    <location>
        <begin position="143"/>
        <end position="152"/>
    </location>
</feature>
<keyword evidence="2" id="KW-1133">Transmembrane helix</keyword>
<dbReference type="AlphaFoldDB" id="A0A0B1SRQ4"/>